<proteinExistence type="predicted"/>
<name>A0A1F6G8U9_9PROT</name>
<reference evidence="2 3" key="1">
    <citation type="journal article" date="2016" name="Nat. Commun.">
        <title>Thousands of microbial genomes shed light on interconnected biogeochemical processes in an aquifer system.</title>
        <authorList>
            <person name="Anantharaman K."/>
            <person name="Brown C.T."/>
            <person name="Hug L.A."/>
            <person name="Sharon I."/>
            <person name="Castelle C.J."/>
            <person name="Probst A.J."/>
            <person name="Thomas B.C."/>
            <person name="Singh A."/>
            <person name="Wilkins M.J."/>
            <person name="Karaoz U."/>
            <person name="Brodie E.L."/>
            <person name="Williams K.H."/>
            <person name="Hubbard S.S."/>
            <person name="Banfield J.F."/>
        </authorList>
    </citation>
    <scope>NUCLEOTIDE SEQUENCE [LARGE SCALE GENOMIC DNA]</scope>
</reference>
<dbReference type="InterPro" id="IPR037026">
    <property type="entry name" value="Vgr_OB-fold_dom_sf"/>
</dbReference>
<dbReference type="SUPFAM" id="SSF69349">
    <property type="entry name" value="Phage fibre proteins"/>
    <property type="match status" value="1"/>
</dbReference>
<feature type="domain" description="Gp5/Type VI secretion system Vgr protein OB-fold" evidence="1">
    <location>
        <begin position="360"/>
        <end position="435"/>
    </location>
</feature>
<evidence type="ECO:0000313" key="3">
    <source>
        <dbReference type="Proteomes" id="UP000178449"/>
    </source>
</evidence>
<dbReference type="InterPro" id="IPR006531">
    <property type="entry name" value="Gp5/Vgr_OB"/>
</dbReference>
<gene>
    <name evidence="2" type="ORF">A2527_00905</name>
</gene>
<protein>
    <recommendedName>
        <fullName evidence="1">Gp5/Type VI secretion system Vgr protein OB-fold domain-containing protein</fullName>
    </recommendedName>
</protein>
<evidence type="ECO:0000259" key="1">
    <source>
        <dbReference type="Pfam" id="PF04717"/>
    </source>
</evidence>
<dbReference type="AlphaFoldDB" id="A0A1F6G8U9"/>
<evidence type="ECO:0000313" key="2">
    <source>
        <dbReference type="EMBL" id="OGG94542.1"/>
    </source>
</evidence>
<dbReference type="Pfam" id="PF04717">
    <property type="entry name" value="Phage_base_V"/>
    <property type="match status" value="1"/>
</dbReference>
<organism evidence="2 3">
    <name type="scientific">Candidatus Lambdaproteobacteria bacterium RIFOXYD2_FULL_50_16</name>
    <dbReference type="NCBI Taxonomy" id="1817772"/>
    <lineage>
        <taxon>Bacteria</taxon>
        <taxon>Pseudomonadati</taxon>
        <taxon>Pseudomonadota</taxon>
        <taxon>Candidatus Lambdaproteobacteria</taxon>
    </lineage>
</organism>
<comment type="caution">
    <text evidence="2">The sequence shown here is derived from an EMBL/GenBank/DDBJ whole genome shotgun (WGS) entry which is preliminary data.</text>
</comment>
<dbReference type="SUPFAM" id="SSF69255">
    <property type="entry name" value="gp5 N-terminal domain-like"/>
    <property type="match status" value="1"/>
</dbReference>
<dbReference type="STRING" id="1817772.A2527_00905"/>
<dbReference type="Gene3D" id="2.40.50.230">
    <property type="entry name" value="Gp5 N-terminal domain"/>
    <property type="match status" value="1"/>
</dbReference>
<dbReference type="Proteomes" id="UP000178449">
    <property type="component" value="Unassembled WGS sequence"/>
</dbReference>
<accession>A0A1F6G8U9</accession>
<dbReference type="SUPFAM" id="SSF69279">
    <property type="entry name" value="Phage tail proteins"/>
    <property type="match status" value="1"/>
</dbReference>
<dbReference type="EMBL" id="MFNE01000037">
    <property type="protein sequence ID" value="OGG94542.1"/>
    <property type="molecule type" value="Genomic_DNA"/>
</dbReference>
<sequence length="573" mass="62010">MSREGEQPNFNIKVEGKILGTNYFVRSITTERAFNRIGQATVLLDDGNPAKKDFAASGSADLELGKEIVIEAGPLSKPVKVFSGILVSQEIRVTRGRGQLKLVIKEKSTWLTLAKQNRLFLDQSESAAAKELLSEEGLSLEGGLGEKKREQVILWEQTAWEFLLMRARRLGMVMSCQGAKIEILKPNLNGKGKETLEFGKNLLNAQVLADGRYQLAGYEVNGWNYEMQSPVLCQGAEPSMSNQGAQSVVELTKVSGKTIYQLAHPAQVIEAQAQEWAEGYLSRWRRSKIQGWLTVPGTQSYVLGDLVEIKGMGKAFNGTALITGIRQESHEAAWSTAVQIGLSDQDLFAPAPAGNLIALQPGKVKAISNDPKGQGRVQVELPLFKAKPKPLVWARFSSLYASNGHGCQFFPYPGDEVTVGFSGGNEEEPIILGLLNSKNQPGPYPARDEKNALKGIKTQSGMELRFDDDQKILLLSTPAGNKFSLDESKSALCLEDQNGNQITLAEGGIEIKSAGNIILEANGNVSIKATGNISGNGAQVEFKANAMFKAQGTQTQIDGSATLTLKGGVVMIN</sequence>